<protein>
    <submittedName>
        <fullName evidence="2">Uncharacterized protein</fullName>
    </submittedName>
</protein>
<evidence type="ECO:0000313" key="3">
    <source>
        <dbReference type="Proteomes" id="UP000001423"/>
    </source>
</evidence>
<dbReference type="HOGENOM" id="CLU_811010_0_0_3"/>
<dbReference type="EMBL" id="BX548175">
    <property type="protein sequence ID" value="CAE22228.1"/>
    <property type="molecule type" value="Genomic_DNA"/>
</dbReference>
<reference evidence="2 3" key="1">
    <citation type="journal article" date="2003" name="Nature">
        <title>Genome divergence in two Prochlorococcus ecotypes reflects oceanic niche differentiation.</title>
        <authorList>
            <person name="Rocap G."/>
            <person name="Larimer F.W."/>
            <person name="Lamerdin J.E."/>
            <person name="Malfatti S."/>
            <person name="Chain P."/>
            <person name="Ahlgren N.A."/>
            <person name="Arellano A."/>
            <person name="Coleman M."/>
            <person name="Hauser L."/>
            <person name="Hess W.R."/>
            <person name="Johnson Z.I."/>
            <person name="Land M.L."/>
            <person name="Lindell D."/>
            <person name="Post A.F."/>
            <person name="Regala W."/>
            <person name="Shah M."/>
            <person name="Shaw S.L."/>
            <person name="Steglich C."/>
            <person name="Sullivan M.B."/>
            <person name="Ting C.S."/>
            <person name="Tolonen A."/>
            <person name="Webb E.A."/>
            <person name="Zinser E.R."/>
            <person name="Chisholm S.W."/>
        </authorList>
    </citation>
    <scope>NUCLEOTIDE SEQUENCE [LARGE SCALE GENOMIC DNA]</scope>
    <source>
        <strain evidence="3">MIT 9313</strain>
    </source>
</reference>
<organism evidence="2 3">
    <name type="scientific">Prochlorococcus marinus (strain MIT 9313)</name>
    <dbReference type="NCBI Taxonomy" id="74547"/>
    <lineage>
        <taxon>Bacteria</taxon>
        <taxon>Bacillati</taxon>
        <taxon>Cyanobacteriota</taxon>
        <taxon>Cyanophyceae</taxon>
        <taxon>Synechococcales</taxon>
        <taxon>Prochlorococcaceae</taxon>
        <taxon>Prochlorococcus</taxon>
    </lineage>
</organism>
<evidence type="ECO:0000313" key="2">
    <source>
        <dbReference type="EMBL" id="CAE22228.1"/>
    </source>
</evidence>
<keyword evidence="3" id="KW-1185">Reference proteome</keyword>
<gene>
    <name evidence="2" type="ordered locus">PMT_2054</name>
</gene>
<proteinExistence type="predicted"/>
<dbReference type="KEGG" id="pmt:PMT_2054"/>
<name>Q7V4A8_PROMM</name>
<sequence length="342" mass="38103">MRCNKYCKERLIRLKPAKNTILQMSISTDTTQATAILPKLSLTNFGFPWYNVGEKTFEDYCNNLLNFVNNSKIKTSYFHINDYTDDAAGNGTYNYLNPNPPSGMRKDKGTGEITPWIVTYWLDKLPSEVEAGVVTTVNPTDPWKSDPSNTAGNASIGDGTAGHPKDNMRQSFELIQAINNAAGAKKITNMEFDHEGGGAYQDATPYGGVNGQPVGIGYTKWLWNRYMPESVRFTDQDASQQGFAGHYSYGFVNYRTEAWAESSGGSIEAFAENYWFGELEYEPNEFDFAMEFSVDRDTRLHQFLSTETMTEALGENPGKIIQGNIDNDYPNGQIKGAGTSLN</sequence>
<accession>Q7V4A8</accession>
<dbReference type="AlphaFoldDB" id="Q7V4A8"/>
<evidence type="ECO:0000256" key="1">
    <source>
        <dbReference type="SAM" id="MobiDB-lite"/>
    </source>
</evidence>
<feature type="region of interest" description="Disordered" evidence="1">
    <location>
        <begin position="137"/>
        <end position="163"/>
    </location>
</feature>
<feature type="region of interest" description="Disordered" evidence="1">
    <location>
        <begin position="321"/>
        <end position="342"/>
    </location>
</feature>
<dbReference type="Proteomes" id="UP000001423">
    <property type="component" value="Chromosome"/>
</dbReference>
<dbReference type="eggNOG" id="COG2931">
    <property type="taxonomic scope" value="Bacteria"/>
</dbReference>